<gene>
    <name evidence="1" type="ORF">GLAREA_00757</name>
</gene>
<dbReference type="RefSeq" id="XP_008083706.1">
    <property type="nucleotide sequence ID" value="XM_008085515.1"/>
</dbReference>
<protein>
    <submittedName>
        <fullName evidence="1">Uncharacterized protein</fullName>
    </submittedName>
</protein>
<evidence type="ECO:0000313" key="1">
    <source>
        <dbReference type="EMBL" id="EPE29597.1"/>
    </source>
</evidence>
<name>S3CT42_GLAL2</name>
<keyword evidence="2" id="KW-1185">Reference proteome</keyword>
<dbReference type="AlphaFoldDB" id="S3CT42"/>
<dbReference type="EMBL" id="KE145367">
    <property type="protein sequence ID" value="EPE29597.1"/>
    <property type="molecule type" value="Genomic_DNA"/>
</dbReference>
<dbReference type="GeneID" id="19459815"/>
<dbReference type="Proteomes" id="UP000016922">
    <property type="component" value="Unassembled WGS sequence"/>
</dbReference>
<sequence length="82" mass="9007">MPTPLDNDKTVFASRYSTFTGKLVKVITEDSHFRGNNTGLQLPRSVRVLTGDVCINYSTSSLLVSLVLSCLEKTIGPKAEFQ</sequence>
<organism evidence="1 2">
    <name type="scientific">Glarea lozoyensis (strain ATCC 20868 / MF5171)</name>
    <dbReference type="NCBI Taxonomy" id="1116229"/>
    <lineage>
        <taxon>Eukaryota</taxon>
        <taxon>Fungi</taxon>
        <taxon>Dikarya</taxon>
        <taxon>Ascomycota</taxon>
        <taxon>Pezizomycotina</taxon>
        <taxon>Leotiomycetes</taxon>
        <taxon>Helotiales</taxon>
        <taxon>Helotiaceae</taxon>
        <taxon>Glarea</taxon>
    </lineage>
</organism>
<evidence type="ECO:0000313" key="2">
    <source>
        <dbReference type="Proteomes" id="UP000016922"/>
    </source>
</evidence>
<reference evidence="1 2" key="1">
    <citation type="journal article" date="2013" name="BMC Genomics">
        <title>Genomics-driven discovery of the pneumocandin biosynthetic gene cluster in the fungus Glarea lozoyensis.</title>
        <authorList>
            <person name="Chen L."/>
            <person name="Yue Q."/>
            <person name="Zhang X."/>
            <person name="Xiang M."/>
            <person name="Wang C."/>
            <person name="Li S."/>
            <person name="Che Y."/>
            <person name="Ortiz-Lopez F.J."/>
            <person name="Bills G.F."/>
            <person name="Liu X."/>
            <person name="An Z."/>
        </authorList>
    </citation>
    <scope>NUCLEOTIDE SEQUENCE [LARGE SCALE GENOMIC DNA]</scope>
    <source>
        <strain evidence="2">ATCC 20868 / MF5171</strain>
    </source>
</reference>
<dbReference type="KEGG" id="glz:GLAREA_00757"/>
<proteinExistence type="predicted"/>
<dbReference type="HOGENOM" id="CLU_2558475_0_0_1"/>
<accession>S3CT42</accession>